<keyword evidence="2" id="KW-1185">Reference proteome</keyword>
<dbReference type="Proteomes" id="UP000467164">
    <property type="component" value="Chromosome"/>
</dbReference>
<gene>
    <name evidence="1" type="ORF">MSHO_02340</name>
</gene>
<reference evidence="1 2" key="1">
    <citation type="journal article" date="2019" name="Emerg. Microbes Infect.">
        <title>Comprehensive subspecies identification of 175 nontuberculous mycobacteria species based on 7547 genomic profiles.</title>
        <authorList>
            <person name="Matsumoto Y."/>
            <person name="Kinjo T."/>
            <person name="Motooka D."/>
            <person name="Nabeya D."/>
            <person name="Jung N."/>
            <person name="Uechi K."/>
            <person name="Horii T."/>
            <person name="Iida T."/>
            <person name="Fujita J."/>
            <person name="Nakamura S."/>
        </authorList>
    </citation>
    <scope>NUCLEOTIDE SEQUENCE [LARGE SCALE GENOMIC DNA]</scope>
    <source>
        <strain evidence="1 2">JCM 12657</strain>
    </source>
</reference>
<dbReference type="AlphaFoldDB" id="A0A7I7L645"/>
<sequence>MPFEEYIFLLRDVYLTRDLVPCLEWLAVCEVLSNAGVVQCRVLAITCARGLLFAPAVNAEPGVAPIPRQPSSSCDPNYSGACVPIASDVDCAGGSGNGPAYVEGPVIVIGRDIYGLDRDGNGIGCE</sequence>
<evidence type="ECO:0000313" key="1">
    <source>
        <dbReference type="EMBL" id="BBX54889.1"/>
    </source>
</evidence>
<dbReference type="EMBL" id="AP022572">
    <property type="protein sequence ID" value="BBX54889.1"/>
    <property type="molecule type" value="Genomic_DNA"/>
</dbReference>
<protein>
    <recommendedName>
        <fullName evidence="3">G5 domain-containing protein</fullName>
    </recommendedName>
</protein>
<evidence type="ECO:0000313" key="2">
    <source>
        <dbReference type="Proteomes" id="UP000467164"/>
    </source>
</evidence>
<proteinExistence type="predicted"/>
<organism evidence="1 2">
    <name type="scientific">Mycobacterium shottsii</name>
    <dbReference type="NCBI Taxonomy" id="133549"/>
    <lineage>
        <taxon>Bacteria</taxon>
        <taxon>Bacillati</taxon>
        <taxon>Actinomycetota</taxon>
        <taxon>Actinomycetes</taxon>
        <taxon>Mycobacteriales</taxon>
        <taxon>Mycobacteriaceae</taxon>
        <taxon>Mycobacterium</taxon>
        <taxon>Mycobacterium ulcerans group</taxon>
    </lineage>
</organism>
<name>A0A7I7L645_9MYCO</name>
<dbReference type="KEGG" id="msho:MSHO_02340"/>
<evidence type="ECO:0008006" key="3">
    <source>
        <dbReference type="Google" id="ProtNLM"/>
    </source>
</evidence>
<accession>A0A7I7L645</accession>